<evidence type="ECO:0000313" key="1">
    <source>
        <dbReference type="EMBL" id="PJA33049.1"/>
    </source>
</evidence>
<evidence type="ECO:0008006" key="3">
    <source>
        <dbReference type="Google" id="ProtNLM"/>
    </source>
</evidence>
<dbReference type="AlphaFoldDB" id="A0A2M7WSS8"/>
<organism evidence="1 2">
    <name type="scientific">Candidatus Zambryskibacteria bacterium CG_4_9_14_3_um_filter_42_15</name>
    <dbReference type="NCBI Taxonomy" id="1975112"/>
    <lineage>
        <taxon>Bacteria</taxon>
        <taxon>Candidatus Zambryskiibacteriota</taxon>
    </lineage>
</organism>
<comment type="caution">
    <text evidence="1">The sequence shown here is derived from an EMBL/GenBank/DDBJ whole genome shotgun (WGS) entry which is preliminary data.</text>
</comment>
<protein>
    <recommendedName>
        <fullName evidence="3">HTH deoR-type domain-containing protein</fullName>
    </recommendedName>
</protein>
<gene>
    <name evidence="1" type="ORF">CO185_00740</name>
</gene>
<reference evidence="2" key="1">
    <citation type="submission" date="2017-09" db="EMBL/GenBank/DDBJ databases">
        <title>Depth-based differentiation of microbial function through sediment-hosted aquifers and enrichment of novel symbionts in the deep terrestrial subsurface.</title>
        <authorList>
            <person name="Probst A.J."/>
            <person name="Ladd B."/>
            <person name="Jarett J.K."/>
            <person name="Geller-Mcgrath D.E."/>
            <person name="Sieber C.M.K."/>
            <person name="Emerson J.B."/>
            <person name="Anantharaman K."/>
            <person name="Thomas B.C."/>
            <person name="Malmstrom R."/>
            <person name="Stieglmeier M."/>
            <person name="Klingl A."/>
            <person name="Woyke T."/>
            <person name="Ryan C.M."/>
            <person name="Banfield J.F."/>
        </authorList>
    </citation>
    <scope>NUCLEOTIDE SEQUENCE [LARGE SCALE GENOMIC DNA]</scope>
</reference>
<accession>A0A2M7WSS8</accession>
<dbReference type="EMBL" id="PFXF01000012">
    <property type="protein sequence ID" value="PJA33049.1"/>
    <property type="molecule type" value="Genomic_DNA"/>
</dbReference>
<evidence type="ECO:0000313" key="2">
    <source>
        <dbReference type="Proteomes" id="UP000230758"/>
    </source>
</evidence>
<proteinExistence type="predicted"/>
<dbReference type="InterPro" id="IPR036388">
    <property type="entry name" value="WH-like_DNA-bd_sf"/>
</dbReference>
<dbReference type="Gene3D" id="1.10.10.10">
    <property type="entry name" value="Winged helix-like DNA-binding domain superfamily/Winged helix DNA-binding domain"/>
    <property type="match status" value="1"/>
</dbReference>
<sequence length="215" mass="24312">MTEYNNKPEKLASAIYLITSFFSDQEPLKWTLRTLASDFVSLTVSLNGNSFKEKEVLVSEIRNLVLKVGKLFSVAKNAGLISTDNHDLMEEELNKYLATIGQSIDISDLLKIESPKPQAREIEENIIIKDKIEYKAPEGKYLKGFGAISVKKNGRQSIIIGLLKRKKEIMIKDVSPLINGCSEKTIQRELSAMVHTGVLRRIGEKRWSRYSLARP</sequence>
<dbReference type="Proteomes" id="UP000230758">
    <property type="component" value="Unassembled WGS sequence"/>
</dbReference>
<name>A0A2M7WSS8_9BACT</name>